<evidence type="ECO:0000313" key="3">
    <source>
        <dbReference type="Proteomes" id="UP000225277"/>
    </source>
</evidence>
<evidence type="ECO:0000256" key="1">
    <source>
        <dbReference type="SAM" id="MobiDB-lite"/>
    </source>
</evidence>
<name>A0A2D3VKS4_9PEZI</name>
<dbReference type="EMBL" id="FJUY01000015">
    <property type="protein sequence ID" value="CZT23024.1"/>
    <property type="molecule type" value="Genomic_DNA"/>
</dbReference>
<reference evidence="2 3" key="1">
    <citation type="submission" date="2016-03" db="EMBL/GenBank/DDBJ databases">
        <authorList>
            <person name="Ploux O."/>
        </authorList>
    </citation>
    <scope>NUCLEOTIDE SEQUENCE [LARGE SCALE GENOMIC DNA]</scope>
    <source>
        <strain evidence="2 3">URUG2</strain>
    </source>
</reference>
<keyword evidence="3" id="KW-1185">Reference proteome</keyword>
<gene>
    <name evidence="2" type="ORF">RCC_08734</name>
</gene>
<organism evidence="2 3">
    <name type="scientific">Ramularia collo-cygni</name>
    <dbReference type="NCBI Taxonomy" id="112498"/>
    <lineage>
        <taxon>Eukaryota</taxon>
        <taxon>Fungi</taxon>
        <taxon>Dikarya</taxon>
        <taxon>Ascomycota</taxon>
        <taxon>Pezizomycotina</taxon>
        <taxon>Dothideomycetes</taxon>
        <taxon>Dothideomycetidae</taxon>
        <taxon>Mycosphaerellales</taxon>
        <taxon>Mycosphaerellaceae</taxon>
        <taxon>Ramularia</taxon>
    </lineage>
</organism>
<dbReference type="GeneID" id="35603816"/>
<dbReference type="AlphaFoldDB" id="A0A2D3VKS4"/>
<proteinExistence type="predicted"/>
<accession>A0A2D3VKS4</accession>
<dbReference type="RefSeq" id="XP_023629748.1">
    <property type="nucleotide sequence ID" value="XM_023773980.1"/>
</dbReference>
<protein>
    <submittedName>
        <fullName evidence="2">Uncharacterized protein</fullName>
    </submittedName>
</protein>
<sequence>MSLTFVTPDSLGQIQPPQLELSPNTHSVYFSSQTSSQRSKIGSKHKLLPLREGHSYYITIETLDSSSTSSDGDGDEMFPPPVTNEPDASVLCAQIPLLARINVAQAYKENRTIAPAAEMTLSGLQESESEAYAALLDVYAIQYQRVVDNLEEWIAQIRRRAPVKYDIENLVQLCGFLGAYQASRDRKSEVAMEKADRVEDVGDGVLEAAMAVAEKKVEEYYVVCASQRLWEIESADRVVFGEDIVRVEKVEEGVRLVMKGGEECVVCEGEVDAVEYARLVDAAEKMALNKEAVNDGSEQTEGQDDGSGSAYPVVNPATASESMFD</sequence>
<evidence type="ECO:0000313" key="2">
    <source>
        <dbReference type="EMBL" id="CZT23024.1"/>
    </source>
</evidence>
<feature type="region of interest" description="Disordered" evidence="1">
    <location>
        <begin position="292"/>
        <end position="325"/>
    </location>
</feature>
<dbReference type="Proteomes" id="UP000225277">
    <property type="component" value="Unassembled WGS sequence"/>
</dbReference>